<reference evidence="8 9" key="1">
    <citation type="submission" date="2019-06" db="EMBL/GenBank/DDBJ databases">
        <title>Sequencing the genomes of 1000 actinobacteria strains.</title>
        <authorList>
            <person name="Klenk H.-P."/>
        </authorList>
    </citation>
    <scope>NUCLEOTIDE SEQUENCE [LARGE SCALE GENOMIC DNA]</scope>
    <source>
        <strain evidence="8 9">DSM 45928</strain>
    </source>
</reference>
<dbReference type="PANTHER" id="PTHR23513">
    <property type="entry name" value="INTEGRAL MEMBRANE EFFLUX PROTEIN-RELATED"/>
    <property type="match status" value="1"/>
</dbReference>
<accession>A0A543ASP3</accession>
<feature type="transmembrane region" description="Helical" evidence="7">
    <location>
        <begin position="296"/>
        <end position="313"/>
    </location>
</feature>
<dbReference type="OrthoDB" id="3227279at2"/>
<dbReference type="AlphaFoldDB" id="A0A543ASP3"/>
<evidence type="ECO:0000256" key="2">
    <source>
        <dbReference type="ARBA" id="ARBA00022475"/>
    </source>
</evidence>
<feature type="transmembrane region" description="Helical" evidence="7">
    <location>
        <begin position="97"/>
        <end position="126"/>
    </location>
</feature>
<evidence type="ECO:0000313" key="8">
    <source>
        <dbReference type="EMBL" id="TQL75566.1"/>
    </source>
</evidence>
<sequence length="443" mass="46610">MTKQPQSHTDETRPATYRETFASTEIRALLGSFTLSKASSMLARVAVASLVWHATNSTLMATAAFAISYAPYLGPAQVLAALADRLPYRSTMVVADLIRMVLIGLVALPGMPLPVMLVLVFASAMVEPAYQSSRSALLPKLVSGDQLTLAMSVYLTMNQAAQLSGYFLGGIIAAVDPRLALMINAATFGISAIILLMFVQRRPADSDIQQRKHLLRETTEGFTLVFGNQILRIIALVVFTTAAFTIIPEGAAVPWNDELGGGPLQLALIMGSAPAAAIVSSVVFTRLVKPAVRQKLIRPLVLLAPLSLVPALLDPSGPWIVVMAIVCNLTIASVAPLNALFVQAVPDGYRARAFSVMQSGMALVQGGAVVAAGALAQTSLTVSQSVGFWGVGGTVLVLILLWRWPSSQAFDDAVRNAAAPAAPADTGKSRNDTVVSGEASSSN</sequence>
<evidence type="ECO:0000256" key="3">
    <source>
        <dbReference type="ARBA" id="ARBA00022692"/>
    </source>
</evidence>
<evidence type="ECO:0000256" key="5">
    <source>
        <dbReference type="ARBA" id="ARBA00023136"/>
    </source>
</evidence>
<dbReference type="GO" id="GO:0005886">
    <property type="term" value="C:plasma membrane"/>
    <property type="evidence" value="ECO:0007669"/>
    <property type="project" value="UniProtKB-SubCell"/>
</dbReference>
<dbReference type="RefSeq" id="WP_142035619.1">
    <property type="nucleotide sequence ID" value="NZ_JBHTGS010000001.1"/>
</dbReference>
<feature type="compositionally biased region" description="Polar residues" evidence="6">
    <location>
        <begin position="432"/>
        <end position="443"/>
    </location>
</feature>
<dbReference type="Proteomes" id="UP000317043">
    <property type="component" value="Unassembled WGS sequence"/>
</dbReference>
<evidence type="ECO:0000256" key="7">
    <source>
        <dbReference type="SAM" id="Phobius"/>
    </source>
</evidence>
<keyword evidence="5 7" id="KW-0472">Membrane</keyword>
<dbReference type="InterPro" id="IPR036259">
    <property type="entry name" value="MFS_trans_sf"/>
</dbReference>
<dbReference type="Gene3D" id="1.20.1250.20">
    <property type="entry name" value="MFS general substrate transporter like domains"/>
    <property type="match status" value="1"/>
</dbReference>
<gene>
    <name evidence="8" type="ORF">FB566_1073</name>
</gene>
<dbReference type="GO" id="GO:0022857">
    <property type="term" value="F:transmembrane transporter activity"/>
    <property type="evidence" value="ECO:0007669"/>
    <property type="project" value="InterPro"/>
</dbReference>
<keyword evidence="4 7" id="KW-1133">Transmembrane helix</keyword>
<dbReference type="CDD" id="cd06173">
    <property type="entry name" value="MFS_MefA_like"/>
    <property type="match status" value="1"/>
</dbReference>
<protein>
    <submittedName>
        <fullName evidence="8">MFS transporter</fullName>
    </submittedName>
</protein>
<proteinExistence type="predicted"/>
<keyword evidence="2" id="KW-1003">Cell membrane</keyword>
<comment type="caution">
    <text evidence="8">The sequence shown here is derived from an EMBL/GenBank/DDBJ whole genome shotgun (WGS) entry which is preliminary data.</text>
</comment>
<evidence type="ECO:0000256" key="4">
    <source>
        <dbReference type="ARBA" id="ARBA00022989"/>
    </source>
</evidence>
<feature type="transmembrane region" description="Helical" evidence="7">
    <location>
        <begin position="221"/>
        <end position="244"/>
    </location>
</feature>
<feature type="transmembrane region" description="Helical" evidence="7">
    <location>
        <begin position="319"/>
        <end position="341"/>
    </location>
</feature>
<name>A0A543ASP3_9ACTN</name>
<feature type="transmembrane region" description="Helical" evidence="7">
    <location>
        <begin position="45"/>
        <end position="70"/>
    </location>
</feature>
<dbReference type="Pfam" id="PF07690">
    <property type="entry name" value="MFS_1"/>
    <property type="match status" value="1"/>
</dbReference>
<feature type="transmembrane region" description="Helical" evidence="7">
    <location>
        <begin position="179"/>
        <end position="200"/>
    </location>
</feature>
<organism evidence="8 9">
    <name type="scientific">Stackebrandtia endophytica</name>
    <dbReference type="NCBI Taxonomy" id="1496996"/>
    <lineage>
        <taxon>Bacteria</taxon>
        <taxon>Bacillati</taxon>
        <taxon>Actinomycetota</taxon>
        <taxon>Actinomycetes</taxon>
        <taxon>Glycomycetales</taxon>
        <taxon>Glycomycetaceae</taxon>
        <taxon>Stackebrandtia</taxon>
    </lineage>
</organism>
<dbReference type="InterPro" id="IPR011701">
    <property type="entry name" value="MFS"/>
</dbReference>
<feature type="transmembrane region" description="Helical" evidence="7">
    <location>
        <begin position="353"/>
        <end position="376"/>
    </location>
</feature>
<dbReference type="InParanoid" id="A0A543ASP3"/>
<dbReference type="PANTHER" id="PTHR23513:SF11">
    <property type="entry name" value="STAPHYLOFERRIN A TRANSPORTER"/>
    <property type="match status" value="1"/>
</dbReference>
<comment type="subcellular location">
    <subcellularLocation>
        <location evidence="1">Cell membrane</location>
        <topology evidence="1">Multi-pass membrane protein</topology>
    </subcellularLocation>
</comment>
<evidence type="ECO:0000313" key="9">
    <source>
        <dbReference type="Proteomes" id="UP000317043"/>
    </source>
</evidence>
<dbReference type="SUPFAM" id="SSF103473">
    <property type="entry name" value="MFS general substrate transporter"/>
    <property type="match status" value="1"/>
</dbReference>
<keyword evidence="9" id="KW-1185">Reference proteome</keyword>
<evidence type="ECO:0000256" key="6">
    <source>
        <dbReference type="SAM" id="MobiDB-lite"/>
    </source>
</evidence>
<keyword evidence="3 7" id="KW-0812">Transmembrane</keyword>
<dbReference type="EMBL" id="VFOW01000001">
    <property type="protein sequence ID" value="TQL75566.1"/>
    <property type="molecule type" value="Genomic_DNA"/>
</dbReference>
<feature type="region of interest" description="Disordered" evidence="6">
    <location>
        <begin position="419"/>
        <end position="443"/>
    </location>
</feature>
<feature type="transmembrane region" description="Helical" evidence="7">
    <location>
        <begin position="264"/>
        <end position="284"/>
    </location>
</feature>
<evidence type="ECO:0000256" key="1">
    <source>
        <dbReference type="ARBA" id="ARBA00004651"/>
    </source>
</evidence>
<feature type="transmembrane region" description="Helical" evidence="7">
    <location>
        <begin position="382"/>
        <end position="402"/>
    </location>
</feature>